<dbReference type="Proteomes" id="UP000292423">
    <property type="component" value="Unassembled WGS sequence"/>
</dbReference>
<evidence type="ECO:0008006" key="5">
    <source>
        <dbReference type="Google" id="ProtNLM"/>
    </source>
</evidence>
<name>A0A4V2G673_9GAMM</name>
<dbReference type="EMBL" id="SHKX01000010">
    <property type="protein sequence ID" value="RZU47566.1"/>
    <property type="molecule type" value="Genomic_DNA"/>
</dbReference>
<feature type="chain" id="PRO_5020649461" description="Late embryogenesis abundant protein" evidence="2">
    <location>
        <begin position="23"/>
        <end position="175"/>
    </location>
</feature>
<protein>
    <recommendedName>
        <fullName evidence="5">Late embryogenesis abundant protein</fullName>
    </recommendedName>
</protein>
<evidence type="ECO:0000313" key="3">
    <source>
        <dbReference type="EMBL" id="RZU47566.1"/>
    </source>
</evidence>
<evidence type="ECO:0000313" key="4">
    <source>
        <dbReference type="Proteomes" id="UP000292423"/>
    </source>
</evidence>
<gene>
    <name evidence="3" type="ORF">EV700_0530</name>
</gene>
<keyword evidence="2" id="KW-0732">Signal</keyword>
<dbReference type="AlphaFoldDB" id="A0A4V2G673"/>
<feature type="signal peptide" evidence="2">
    <location>
        <begin position="1"/>
        <end position="22"/>
    </location>
</feature>
<feature type="compositionally biased region" description="Basic residues" evidence="1">
    <location>
        <begin position="161"/>
        <end position="175"/>
    </location>
</feature>
<feature type="compositionally biased region" description="Low complexity" evidence="1">
    <location>
        <begin position="143"/>
        <end position="160"/>
    </location>
</feature>
<keyword evidence="4" id="KW-1185">Reference proteome</keyword>
<proteinExistence type="predicted"/>
<sequence length="175" mass="17373">MKFNHLALPLLTVLLLSPLARATDLKAVGQQLMNKGVESAVSGAVSGTGGKQIAKDTQQAVQDQAKQEAATASAEFAKNAPAAETNPLGSMATGMAAQAASAKAGQLVKGSSSALAGQVAGDAVKGAAGMIDQKLKGSPEPVPAAAPVAAPVKEAAPAAKKTSKANKAKTKKKKH</sequence>
<evidence type="ECO:0000256" key="1">
    <source>
        <dbReference type="SAM" id="MobiDB-lite"/>
    </source>
</evidence>
<organism evidence="3 4">
    <name type="scientific">Fluviicoccus keumensis</name>
    <dbReference type="NCBI Taxonomy" id="1435465"/>
    <lineage>
        <taxon>Bacteria</taxon>
        <taxon>Pseudomonadati</taxon>
        <taxon>Pseudomonadota</taxon>
        <taxon>Gammaproteobacteria</taxon>
        <taxon>Moraxellales</taxon>
        <taxon>Moraxellaceae</taxon>
        <taxon>Fluviicoccus</taxon>
    </lineage>
</organism>
<dbReference type="RefSeq" id="WP_130410795.1">
    <property type="nucleotide sequence ID" value="NZ_SHKX01000010.1"/>
</dbReference>
<accession>A0A4V2G673</accession>
<evidence type="ECO:0000256" key="2">
    <source>
        <dbReference type="SAM" id="SignalP"/>
    </source>
</evidence>
<comment type="caution">
    <text evidence="3">The sequence shown here is derived from an EMBL/GenBank/DDBJ whole genome shotgun (WGS) entry which is preliminary data.</text>
</comment>
<feature type="region of interest" description="Disordered" evidence="1">
    <location>
        <begin position="133"/>
        <end position="175"/>
    </location>
</feature>
<reference evidence="3 4" key="1">
    <citation type="submission" date="2019-02" db="EMBL/GenBank/DDBJ databases">
        <title>Genomic Encyclopedia of Type Strains, Phase IV (KMG-IV): sequencing the most valuable type-strain genomes for metagenomic binning, comparative biology and taxonomic classification.</title>
        <authorList>
            <person name="Goeker M."/>
        </authorList>
    </citation>
    <scope>NUCLEOTIDE SEQUENCE [LARGE SCALE GENOMIC DNA]</scope>
    <source>
        <strain evidence="3 4">DSM 105135</strain>
    </source>
</reference>